<dbReference type="InterPro" id="IPR013324">
    <property type="entry name" value="RNA_pol_sigma_r3/r4-like"/>
</dbReference>
<dbReference type="SUPFAM" id="SSF88659">
    <property type="entry name" value="Sigma3 and sigma4 domains of RNA polymerase sigma factors"/>
    <property type="match status" value="1"/>
</dbReference>
<dbReference type="InterPro" id="IPR013249">
    <property type="entry name" value="RNA_pol_sigma70_r4_t2"/>
</dbReference>
<dbReference type="PANTHER" id="PTHR43133">
    <property type="entry name" value="RNA POLYMERASE ECF-TYPE SIGMA FACTO"/>
    <property type="match status" value="1"/>
</dbReference>
<name>A0ABV2T614_9BACT</name>
<sequence>MSLKEKDDLQLMTLMKADYIPAFNELYERYWENVFDAAFRKTQDIELSKDIVHDIFLAIWDKRTQLQIHKTLGGYLYQSLQNKIIDIKRKEVCQQKHQHTQIYNAVTDENESLHAFTTKELQKALVLEINNMPARVREVFKLSREEQMSIREIALHLSLSPQTVKNQLSYALKQLRSRLLS</sequence>
<evidence type="ECO:0000259" key="6">
    <source>
        <dbReference type="Pfam" id="PF08281"/>
    </source>
</evidence>
<keyword evidence="2" id="KW-0805">Transcription regulation</keyword>
<evidence type="ECO:0000256" key="2">
    <source>
        <dbReference type="ARBA" id="ARBA00023015"/>
    </source>
</evidence>
<organism evidence="7 8">
    <name type="scientific">Chitinophaga defluvii</name>
    <dbReference type="NCBI Taxonomy" id="3163343"/>
    <lineage>
        <taxon>Bacteria</taxon>
        <taxon>Pseudomonadati</taxon>
        <taxon>Bacteroidota</taxon>
        <taxon>Chitinophagia</taxon>
        <taxon>Chitinophagales</taxon>
        <taxon>Chitinophagaceae</taxon>
        <taxon>Chitinophaga</taxon>
    </lineage>
</organism>
<dbReference type="Gene3D" id="1.10.10.10">
    <property type="entry name" value="Winged helix-like DNA-binding domain superfamily/Winged helix DNA-binding domain"/>
    <property type="match status" value="1"/>
</dbReference>
<comment type="caution">
    <text evidence="7">The sequence shown here is derived from an EMBL/GenBank/DDBJ whole genome shotgun (WGS) entry which is preliminary data.</text>
</comment>
<proteinExistence type="inferred from homology"/>
<keyword evidence="8" id="KW-1185">Reference proteome</keyword>
<evidence type="ECO:0000313" key="8">
    <source>
        <dbReference type="Proteomes" id="UP001549749"/>
    </source>
</evidence>
<dbReference type="Gene3D" id="1.10.1740.10">
    <property type="match status" value="1"/>
</dbReference>
<dbReference type="EMBL" id="JBEXAC010000001">
    <property type="protein sequence ID" value="MET6998062.1"/>
    <property type="molecule type" value="Genomic_DNA"/>
</dbReference>
<keyword evidence="3" id="KW-0731">Sigma factor</keyword>
<comment type="similarity">
    <text evidence="1">Belongs to the sigma-70 factor family. ECF subfamily.</text>
</comment>
<feature type="domain" description="RNA polymerase sigma-70 region 2" evidence="5">
    <location>
        <begin position="26"/>
        <end position="91"/>
    </location>
</feature>
<dbReference type="PANTHER" id="PTHR43133:SF46">
    <property type="entry name" value="RNA POLYMERASE SIGMA-70 FACTOR ECF SUBFAMILY"/>
    <property type="match status" value="1"/>
</dbReference>
<dbReference type="NCBIfam" id="TIGR02985">
    <property type="entry name" value="Sig70_bacteroi1"/>
    <property type="match status" value="1"/>
</dbReference>
<dbReference type="InterPro" id="IPR014284">
    <property type="entry name" value="RNA_pol_sigma-70_dom"/>
</dbReference>
<dbReference type="RefSeq" id="WP_354660697.1">
    <property type="nucleotide sequence ID" value="NZ_JBEXAC010000001.1"/>
</dbReference>
<evidence type="ECO:0000256" key="3">
    <source>
        <dbReference type="ARBA" id="ARBA00023082"/>
    </source>
</evidence>
<keyword evidence="4" id="KW-0804">Transcription</keyword>
<gene>
    <name evidence="7" type="ORF">ABR189_11805</name>
</gene>
<protein>
    <submittedName>
        <fullName evidence="7">RNA polymerase sigma-70 factor</fullName>
    </submittedName>
</protein>
<dbReference type="InterPro" id="IPR014327">
    <property type="entry name" value="RNA_pol_sigma70_bacteroid"/>
</dbReference>
<dbReference type="Pfam" id="PF04542">
    <property type="entry name" value="Sigma70_r2"/>
    <property type="match status" value="1"/>
</dbReference>
<evidence type="ECO:0000256" key="1">
    <source>
        <dbReference type="ARBA" id="ARBA00010641"/>
    </source>
</evidence>
<evidence type="ECO:0000313" key="7">
    <source>
        <dbReference type="EMBL" id="MET6998062.1"/>
    </source>
</evidence>
<dbReference type="InterPro" id="IPR036388">
    <property type="entry name" value="WH-like_DNA-bd_sf"/>
</dbReference>
<accession>A0ABV2T614</accession>
<dbReference type="InterPro" id="IPR039425">
    <property type="entry name" value="RNA_pol_sigma-70-like"/>
</dbReference>
<dbReference type="InterPro" id="IPR007627">
    <property type="entry name" value="RNA_pol_sigma70_r2"/>
</dbReference>
<evidence type="ECO:0000259" key="5">
    <source>
        <dbReference type="Pfam" id="PF04542"/>
    </source>
</evidence>
<feature type="domain" description="RNA polymerase sigma factor 70 region 4 type 2" evidence="6">
    <location>
        <begin position="125"/>
        <end position="175"/>
    </location>
</feature>
<dbReference type="SUPFAM" id="SSF88946">
    <property type="entry name" value="Sigma2 domain of RNA polymerase sigma factors"/>
    <property type="match status" value="1"/>
</dbReference>
<dbReference type="NCBIfam" id="TIGR02937">
    <property type="entry name" value="sigma70-ECF"/>
    <property type="match status" value="1"/>
</dbReference>
<reference evidence="7 8" key="1">
    <citation type="submission" date="2024-06" db="EMBL/GenBank/DDBJ databases">
        <title>Chitinophaga defluvii sp. nov., isolated from municipal sewage.</title>
        <authorList>
            <person name="Zhang L."/>
        </authorList>
    </citation>
    <scope>NUCLEOTIDE SEQUENCE [LARGE SCALE GENOMIC DNA]</scope>
    <source>
        <strain evidence="7 8">H8</strain>
    </source>
</reference>
<dbReference type="Pfam" id="PF08281">
    <property type="entry name" value="Sigma70_r4_2"/>
    <property type="match status" value="1"/>
</dbReference>
<dbReference type="InterPro" id="IPR013325">
    <property type="entry name" value="RNA_pol_sigma_r2"/>
</dbReference>
<evidence type="ECO:0000256" key="4">
    <source>
        <dbReference type="ARBA" id="ARBA00023163"/>
    </source>
</evidence>
<dbReference type="Proteomes" id="UP001549749">
    <property type="component" value="Unassembled WGS sequence"/>
</dbReference>